<protein>
    <recommendedName>
        <fullName evidence="4">Exosporium protein D</fullName>
    </recommendedName>
</protein>
<evidence type="ECO:0000313" key="2">
    <source>
        <dbReference type="EMBL" id="MBA9026269.1"/>
    </source>
</evidence>
<comment type="caution">
    <text evidence="2">The sequence shown here is derived from an EMBL/GenBank/DDBJ whole genome shotgun (WGS) entry which is preliminary data.</text>
</comment>
<organism evidence="2 3">
    <name type="scientific">Peribacillus huizhouensis</name>
    <dbReference type="NCBI Taxonomy" id="1501239"/>
    <lineage>
        <taxon>Bacteria</taxon>
        <taxon>Bacillati</taxon>
        <taxon>Bacillota</taxon>
        <taxon>Bacilli</taxon>
        <taxon>Bacillales</taxon>
        <taxon>Bacillaceae</taxon>
        <taxon>Peribacillus</taxon>
    </lineage>
</organism>
<keyword evidence="3" id="KW-1185">Reference proteome</keyword>
<proteinExistence type="predicted"/>
<dbReference type="Proteomes" id="UP000626697">
    <property type="component" value="Unassembled WGS sequence"/>
</dbReference>
<evidence type="ECO:0000313" key="3">
    <source>
        <dbReference type="Proteomes" id="UP000626697"/>
    </source>
</evidence>
<evidence type="ECO:0000256" key="1">
    <source>
        <dbReference type="SAM" id="MobiDB-lite"/>
    </source>
</evidence>
<sequence>MVYINRYYSGDYYEDFYSKKSGNKKDHCKKDDRKDRNKKEEEKEIEVSLKQQCTVQNHNFTTGDIPVPANATNLVIFEDFTKNHNKTFLALTAGNNAGVQVTITTREKKHKKDCCHRPITETIPAGGTRVFQVEDFKRLTVSNPTNNATTLRATIQKSFCICCKADQDKKHHEHDEHHHHDCDCD</sequence>
<dbReference type="EMBL" id="JACJHX010000003">
    <property type="protein sequence ID" value="MBA9026269.1"/>
    <property type="molecule type" value="Genomic_DNA"/>
</dbReference>
<reference evidence="2 3" key="1">
    <citation type="submission" date="2020-08" db="EMBL/GenBank/DDBJ databases">
        <title>Genomic Encyclopedia of Type Strains, Phase IV (KMG-IV): sequencing the most valuable type-strain genomes for metagenomic binning, comparative biology and taxonomic classification.</title>
        <authorList>
            <person name="Goeker M."/>
        </authorList>
    </citation>
    <scope>NUCLEOTIDE SEQUENCE [LARGE SCALE GENOMIC DNA]</scope>
    <source>
        <strain evidence="2 3">DSM 105481</strain>
    </source>
</reference>
<feature type="compositionally biased region" description="Basic and acidic residues" evidence="1">
    <location>
        <begin position="23"/>
        <end position="44"/>
    </location>
</feature>
<dbReference type="RefSeq" id="WP_182502143.1">
    <property type="nucleotide sequence ID" value="NZ_JACJHX010000003.1"/>
</dbReference>
<feature type="region of interest" description="Disordered" evidence="1">
    <location>
        <begin position="21"/>
        <end position="44"/>
    </location>
</feature>
<accession>A0ABR6CMN3</accession>
<name>A0ABR6CMN3_9BACI</name>
<gene>
    <name evidence="2" type="ORF">HNP81_001554</name>
</gene>
<evidence type="ECO:0008006" key="4">
    <source>
        <dbReference type="Google" id="ProtNLM"/>
    </source>
</evidence>